<feature type="signal peptide" evidence="4">
    <location>
        <begin position="1"/>
        <end position="28"/>
    </location>
</feature>
<keyword evidence="3 4" id="KW-0732">Signal</keyword>
<gene>
    <name evidence="6" type="ORF">SAMN05421666_2068</name>
</gene>
<dbReference type="GO" id="GO:0015833">
    <property type="term" value="P:peptide transport"/>
    <property type="evidence" value="ECO:0007669"/>
    <property type="project" value="TreeGrafter"/>
</dbReference>
<evidence type="ECO:0000256" key="4">
    <source>
        <dbReference type="SAM" id="SignalP"/>
    </source>
</evidence>
<dbReference type="Gene3D" id="3.40.190.10">
    <property type="entry name" value="Periplasmic binding protein-like II"/>
    <property type="match status" value="1"/>
</dbReference>
<proteinExistence type="inferred from homology"/>
<evidence type="ECO:0000313" key="7">
    <source>
        <dbReference type="Proteomes" id="UP000186019"/>
    </source>
</evidence>
<accession>A0A1N7GH55</accession>
<dbReference type="InterPro" id="IPR030678">
    <property type="entry name" value="Peptide/Ni-bd"/>
</dbReference>
<dbReference type="GO" id="GO:1904680">
    <property type="term" value="F:peptide transmembrane transporter activity"/>
    <property type="evidence" value="ECO:0007669"/>
    <property type="project" value="TreeGrafter"/>
</dbReference>
<dbReference type="EMBL" id="FTNV01000001">
    <property type="protein sequence ID" value="SIS11848.1"/>
    <property type="molecule type" value="Genomic_DNA"/>
</dbReference>
<feature type="chain" id="PRO_5009942078" evidence="4">
    <location>
        <begin position="29"/>
        <end position="613"/>
    </location>
</feature>
<evidence type="ECO:0000256" key="3">
    <source>
        <dbReference type="ARBA" id="ARBA00022729"/>
    </source>
</evidence>
<dbReference type="STRING" id="573024.SAMN05216208_0067"/>
<dbReference type="OrthoDB" id="9803988at2"/>
<keyword evidence="7" id="KW-1185">Reference proteome</keyword>
<dbReference type="GO" id="GO:0042884">
    <property type="term" value="P:microcin transport"/>
    <property type="evidence" value="ECO:0007669"/>
    <property type="project" value="TreeGrafter"/>
</dbReference>
<dbReference type="PANTHER" id="PTHR30290">
    <property type="entry name" value="PERIPLASMIC BINDING COMPONENT OF ABC TRANSPORTER"/>
    <property type="match status" value="1"/>
</dbReference>
<dbReference type="CDD" id="cd08497">
    <property type="entry name" value="MbnE-like"/>
    <property type="match status" value="1"/>
</dbReference>
<evidence type="ECO:0000313" key="6">
    <source>
        <dbReference type="EMBL" id="SIS11848.1"/>
    </source>
</evidence>
<dbReference type="GO" id="GO:0030288">
    <property type="term" value="C:outer membrane-bounded periplasmic space"/>
    <property type="evidence" value="ECO:0007669"/>
    <property type="project" value="TreeGrafter"/>
</dbReference>
<dbReference type="PIRSF" id="PIRSF002741">
    <property type="entry name" value="MppA"/>
    <property type="match status" value="1"/>
</dbReference>
<sequence>MRSLCFPPLRGLSYSIAFISLGILPAQADPDHAIAMYGEPALGPGFTALPYANPDAPKGGRVTTANVGGFDSLNPFAPKGTPPWQLRALAYESLLGRSWDEPFTLYGLLAETVETDEARTWVEFTLNPKAAFSDGTPVTTEDVIWSFQTLGTRGHLRYRDFWTRIETIEETGPGKVRITFDTSNGPPDRDLVLLAGLRPILKKAQWENAVFEDGAIEDIPIGTAPYVVDSYDIGRQVILRRDPDYWGRDLPFRRGTNNFDEIRIDFYGDDAVMKEAFKAGEISYIREFNAERWAEMANLPAVQSGDIVRSTIPSGQPSGIAGFVMNTRNAPLDDWRVRDALIHAFNFEYINDTLTGGRQPRITSYFSGSELGMKPGPATEAERALLAPYEDSLLPGALDGYTLPASDGSRRNRDNIRKAVDLLAEAGWQVVDGVLQKDGEPLTLTVLLQQDALVQQATAMMDIYARALERLGITLNVQSVDSAQYNIREANYDFDLTFMRRSLSLSPGAEQYFYWGAEGADQPGSRNLMGMNSPAAEAMIRAMLAATEHEDFVTAVRALDRVLISGRYVIPIHQYSEGRIAHDARLTYPKDRLPLYGDGVGFLPEVWWMTEEK</sequence>
<comment type="subcellular location">
    <subcellularLocation>
        <location evidence="1">Periplasm</location>
    </subcellularLocation>
</comment>
<dbReference type="Proteomes" id="UP000186019">
    <property type="component" value="Unassembled WGS sequence"/>
</dbReference>
<dbReference type="AlphaFoldDB" id="A0A1N7GH55"/>
<evidence type="ECO:0000259" key="5">
    <source>
        <dbReference type="Pfam" id="PF00496"/>
    </source>
</evidence>
<comment type="similarity">
    <text evidence="2">Belongs to the bacterial solute-binding protein 5 family.</text>
</comment>
<reference evidence="6 7" key="1">
    <citation type="submission" date="2017-01" db="EMBL/GenBank/DDBJ databases">
        <authorList>
            <person name="Mah S.A."/>
            <person name="Swanson W.J."/>
            <person name="Moy G.W."/>
            <person name="Vacquier V.D."/>
        </authorList>
    </citation>
    <scope>NUCLEOTIDE SEQUENCE [LARGE SCALE GENOMIC DNA]</scope>
    <source>
        <strain evidence="6 7">DSM 29590</strain>
    </source>
</reference>
<evidence type="ECO:0000256" key="1">
    <source>
        <dbReference type="ARBA" id="ARBA00004418"/>
    </source>
</evidence>
<feature type="domain" description="Solute-binding protein family 5" evidence="5">
    <location>
        <begin position="105"/>
        <end position="515"/>
    </location>
</feature>
<dbReference type="Pfam" id="PF00496">
    <property type="entry name" value="SBP_bac_5"/>
    <property type="match status" value="1"/>
</dbReference>
<dbReference type="InterPro" id="IPR000914">
    <property type="entry name" value="SBP_5_dom"/>
</dbReference>
<organism evidence="6 7">
    <name type="scientific">Roseovarius nanhaiticus</name>
    <dbReference type="NCBI Taxonomy" id="573024"/>
    <lineage>
        <taxon>Bacteria</taxon>
        <taxon>Pseudomonadati</taxon>
        <taxon>Pseudomonadota</taxon>
        <taxon>Alphaproteobacteria</taxon>
        <taxon>Rhodobacterales</taxon>
        <taxon>Roseobacteraceae</taxon>
        <taxon>Roseovarius</taxon>
    </lineage>
</organism>
<dbReference type="RefSeq" id="WP_076533193.1">
    <property type="nucleotide sequence ID" value="NZ_FOAC01000001.1"/>
</dbReference>
<dbReference type="GO" id="GO:0043190">
    <property type="term" value="C:ATP-binding cassette (ABC) transporter complex"/>
    <property type="evidence" value="ECO:0007669"/>
    <property type="project" value="InterPro"/>
</dbReference>
<evidence type="ECO:0000256" key="2">
    <source>
        <dbReference type="ARBA" id="ARBA00005695"/>
    </source>
</evidence>
<dbReference type="InterPro" id="IPR039424">
    <property type="entry name" value="SBP_5"/>
</dbReference>
<dbReference type="SUPFAM" id="SSF53850">
    <property type="entry name" value="Periplasmic binding protein-like II"/>
    <property type="match status" value="1"/>
</dbReference>
<name>A0A1N7GH55_9RHOB</name>
<dbReference type="Gene3D" id="3.10.105.10">
    <property type="entry name" value="Dipeptide-binding Protein, Domain 3"/>
    <property type="match status" value="1"/>
</dbReference>
<protein>
    <submittedName>
        <fullName evidence="6">Peptide/nickel transport system substrate-binding protein</fullName>
    </submittedName>
</protein>
<dbReference type="PANTHER" id="PTHR30290:SF64">
    <property type="entry name" value="ABC TRANSPORTER PERIPLASMIC BINDING PROTEIN"/>
    <property type="match status" value="1"/>
</dbReference>